<organism evidence="1 2">
    <name type="scientific">Flavobacterium johnsoniae</name>
    <name type="common">Cytophaga johnsonae</name>
    <dbReference type="NCBI Taxonomy" id="986"/>
    <lineage>
        <taxon>Bacteria</taxon>
        <taxon>Pseudomonadati</taxon>
        <taxon>Bacteroidota</taxon>
        <taxon>Flavobacteriia</taxon>
        <taxon>Flavobacteriales</taxon>
        <taxon>Flavobacteriaceae</taxon>
        <taxon>Flavobacterium</taxon>
    </lineage>
</organism>
<sequence length="275" mass="29937">MSWLNFIFKGSAPNDKTGTPARQAADIINNNFSFLESKIIEIQSPDGVLKKGNINTDGLNVDVLADAFEWQINQVKFLDNPAYHTVLDAATDGYHRKDVLLGNNTGGYNIFKGEEDPTSASEPNLFPQGTIKLGVIDVFGAVITGSVPVDISGKEDKNNKNQPNGYAGLDSSGKVLRNLLPYDVVDKQINIESSTNVNPNWNGQTIIFKSSCTITVTGTLPDEFSFNAITLEGVSVTWAKVTPYLWRFGTPPVTPEKSYLNFTRIGSTNDIIIGA</sequence>
<dbReference type="EMBL" id="FQWH01000002">
    <property type="protein sequence ID" value="SHG27474.1"/>
    <property type="molecule type" value="Genomic_DNA"/>
</dbReference>
<proteinExistence type="predicted"/>
<name>A0A1M5IGH1_FLAJO</name>
<dbReference type="Proteomes" id="UP000184112">
    <property type="component" value="Unassembled WGS sequence"/>
</dbReference>
<reference evidence="1 2" key="1">
    <citation type="submission" date="2016-11" db="EMBL/GenBank/DDBJ databases">
        <authorList>
            <person name="Jaros S."/>
            <person name="Januszkiewicz K."/>
            <person name="Wedrychowicz H."/>
        </authorList>
    </citation>
    <scope>NUCLEOTIDE SEQUENCE [LARGE SCALE GENOMIC DNA]</scope>
    <source>
        <strain evidence="1 2">DSM 6792</strain>
    </source>
</reference>
<accession>A0A1M5IGH1</accession>
<dbReference type="RefSeq" id="WP_073408402.1">
    <property type="nucleotide sequence ID" value="NZ_FQWH01000002.1"/>
</dbReference>
<gene>
    <name evidence="1" type="ORF">SAMN05444388_10294</name>
</gene>
<evidence type="ECO:0000313" key="1">
    <source>
        <dbReference type="EMBL" id="SHG27474.1"/>
    </source>
</evidence>
<protein>
    <submittedName>
        <fullName evidence="1">Uncharacterized protein</fullName>
    </submittedName>
</protein>
<evidence type="ECO:0000313" key="2">
    <source>
        <dbReference type="Proteomes" id="UP000184112"/>
    </source>
</evidence>
<dbReference type="AlphaFoldDB" id="A0A1M5IGH1"/>